<comment type="caution">
    <text evidence="2">The sequence shown here is derived from an EMBL/GenBank/DDBJ whole genome shotgun (WGS) entry which is preliminary data.</text>
</comment>
<evidence type="ECO:0000256" key="1">
    <source>
        <dbReference type="SAM" id="MobiDB-lite"/>
    </source>
</evidence>
<evidence type="ECO:0000313" key="3">
    <source>
        <dbReference type="Proteomes" id="UP000742460"/>
    </source>
</evidence>
<reference evidence="2" key="1">
    <citation type="journal article" date="2021" name="PeerJ">
        <title>Extensive microbial diversity within the chicken gut microbiome revealed by metagenomics and culture.</title>
        <authorList>
            <person name="Gilroy R."/>
            <person name="Ravi A."/>
            <person name="Getino M."/>
            <person name="Pursley I."/>
            <person name="Horton D.L."/>
            <person name="Alikhan N.F."/>
            <person name="Baker D."/>
            <person name="Gharbi K."/>
            <person name="Hall N."/>
            <person name="Watson M."/>
            <person name="Adriaenssens E.M."/>
            <person name="Foster-Nyarko E."/>
            <person name="Jarju S."/>
            <person name="Secka A."/>
            <person name="Antonio M."/>
            <person name="Oren A."/>
            <person name="Chaudhuri R.R."/>
            <person name="La Ragione R."/>
            <person name="Hildebrand F."/>
            <person name="Pallen M.J."/>
        </authorList>
    </citation>
    <scope>NUCLEOTIDE SEQUENCE</scope>
    <source>
        <strain evidence="2">ChiGjej5B5-22894</strain>
    </source>
</reference>
<proteinExistence type="predicted"/>
<accession>A0A921MT51</accession>
<feature type="region of interest" description="Disordered" evidence="1">
    <location>
        <begin position="279"/>
        <end position="362"/>
    </location>
</feature>
<protein>
    <submittedName>
        <fullName evidence="2">Uncharacterized protein</fullName>
    </submittedName>
</protein>
<sequence>MGSDARTGEMPAIPEDTVDLGERLDPVRTLLRRTASGDQRAAAALVDVLGPRIHGLTVHVTGSSARAEKLTVSVLRSCLRDAAELAASGLPGEAAVLDRARRAAVATDPRGDVRSLVAPDLADDRTRDRREVDVMRVLLELPPAQRALVESAAQGRFAYQGLERQQGAIVLSQALDHLVPFGGPTDVETRALASLDALALADAGERLRLRDLTRQPETAGIHRHAIEAAARLTLLTAVPPSRDLRTAVLEGFAARPTAAAPLRPASPIAPEPVYRGDYATPVLGTDSQRRVVGPPAMAGGLHGSAAEPSAGSPRTPSSEGAPPRGTPEGAGAPAFAFRSVDEKQRSRRDRRRERRLARQQGPRRAPWISRTLAVLAVITAVVLGSLLMDARRQLEESEDFTATWAQLSMTSDAALVSGISDNGTWQAVLSADGLALRAEGVSGWEDEVLELWGQDGEEVVSLGVLDLADDGTIEFSASQSVQRLFITREMPPGSGSGMPSDRIVAELDPRASGHGG</sequence>
<organism evidence="2 3">
    <name type="scientific">Brachybacterium massiliense</name>
    <dbReference type="NCBI Taxonomy" id="1755098"/>
    <lineage>
        <taxon>Bacteria</taxon>
        <taxon>Bacillati</taxon>
        <taxon>Actinomycetota</taxon>
        <taxon>Actinomycetes</taxon>
        <taxon>Micrococcales</taxon>
        <taxon>Dermabacteraceae</taxon>
        <taxon>Brachybacterium</taxon>
    </lineage>
</organism>
<dbReference type="AlphaFoldDB" id="A0A921MT51"/>
<reference evidence="2" key="2">
    <citation type="submission" date="2021-09" db="EMBL/GenBank/DDBJ databases">
        <authorList>
            <person name="Gilroy R."/>
        </authorList>
    </citation>
    <scope>NUCLEOTIDE SEQUENCE</scope>
    <source>
        <strain evidence="2">ChiGjej5B5-22894</strain>
    </source>
</reference>
<feature type="compositionally biased region" description="Basic and acidic residues" evidence="1">
    <location>
        <begin position="503"/>
        <end position="516"/>
    </location>
</feature>
<feature type="region of interest" description="Disordered" evidence="1">
    <location>
        <begin position="491"/>
        <end position="516"/>
    </location>
</feature>
<feature type="compositionally biased region" description="Basic residues" evidence="1">
    <location>
        <begin position="345"/>
        <end position="357"/>
    </location>
</feature>
<evidence type="ECO:0000313" key="2">
    <source>
        <dbReference type="EMBL" id="HJG90288.1"/>
    </source>
</evidence>
<gene>
    <name evidence="2" type="ORF">K8V81_01045</name>
</gene>
<dbReference type="EMBL" id="DYUE01000032">
    <property type="protein sequence ID" value="HJG90288.1"/>
    <property type="molecule type" value="Genomic_DNA"/>
</dbReference>
<dbReference type="Proteomes" id="UP000742460">
    <property type="component" value="Unassembled WGS sequence"/>
</dbReference>
<name>A0A921MT51_9MICO</name>